<accession>A0A9W7Y133</accession>
<evidence type="ECO:0000256" key="2">
    <source>
        <dbReference type="SAM" id="MobiDB-lite"/>
    </source>
</evidence>
<dbReference type="GO" id="GO:0005634">
    <property type="term" value="C:nucleus"/>
    <property type="evidence" value="ECO:0007669"/>
    <property type="project" value="TreeGrafter"/>
</dbReference>
<dbReference type="Pfam" id="PF01480">
    <property type="entry name" value="PWI"/>
    <property type="match status" value="1"/>
</dbReference>
<dbReference type="OrthoDB" id="443401at2759"/>
<dbReference type="EMBL" id="JANBOJ010000132">
    <property type="protein sequence ID" value="KAJ1722063.1"/>
    <property type="molecule type" value="Genomic_DNA"/>
</dbReference>
<keyword evidence="1" id="KW-0694">RNA-binding</keyword>
<dbReference type="InterPro" id="IPR045137">
    <property type="entry name" value="RBM26/27"/>
</dbReference>
<organism evidence="4 5">
    <name type="scientific">Coemansia erecta</name>
    <dbReference type="NCBI Taxonomy" id="147472"/>
    <lineage>
        <taxon>Eukaryota</taxon>
        <taxon>Fungi</taxon>
        <taxon>Fungi incertae sedis</taxon>
        <taxon>Zoopagomycota</taxon>
        <taxon>Kickxellomycotina</taxon>
        <taxon>Kickxellomycetes</taxon>
        <taxon>Kickxellales</taxon>
        <taxon>Kickxellaceae</taxon>
        <taxon>Coemansia</taxon>
    </lineage>
</organism>
<feature type="domain" description="PWI" evidence="3">
    <location>
        <begin position="11"/>
        <end position="72"/>
    </location>
</feature>
<reference evidence="4" key="1">
    <citation type="submission" date="2022-07" db="EMBL/GenBank/DDBJ databases">
        <title>Phylogenomic reconstructions and comparative analyses of Kickxellomycotina fungi.</title>
        <authorList>
            <person name="Reynolds N.K."/>
            <person name="Stajich J.E."/>
            <person name="Barry K."/>
            <person name="Grigoriev I.V."/>
            <person name="Crous P."/>
            <person name="Smith M.E."/>
        </authorList>
    </citation>
    <scope>NUCLEOTIDE SEQUENCE</scope>
    <source>
        <strain evidence="4">NBRC 32514</strain>
    </source>
</reference>
<gene>
    <name evidence="4" type="ORF">LPJ53_003470</name>
</gene>
<evidence type="ECO:0000259" key="3">
    <source>
        <dbReference type="Pfam" id="PF01480"/>
    </source>
</evidence>
<dbReference type="PANTHER" id="PTHR14398">
    <property type="entry name" value="RNA RECOGNITION RRM/RNP DOMAIN"/>
    <property type="match status" value="1"/>
</dbReference>
<protein>
    <recommendedName>
        <fullName evidence="3">PWI domain-containing protein</fullName>
    </recommendedName>
</protein>
<name>A0A9W7Y133_9FUNG</name>
<dbReference type="InterPro" id="IPR002483">
    <property type="entry name" value="PWI_dom"/>
</dbReference>
<feature type="region of interest" description="Disordered" evidence="2">
    <location>
        <begin position="84"/>
        <end position="181"/>
    </location>
</feature>
<evidence type="ECO:0000313" key="5">
    <source>
        <dbReference type="Proteomes" id="UP001149813"/>
    </source>
</evidence>
<comment type="caution">
    <text evidence="4">The sequence shown here is derived from an EMBL/GenBank/DDBJ whole genome shotgun (WGS) entry which is preliminary data.</text>
</comment>
<keyword evidence="5" id="KW-1185">Reference proteome</keyword>
<feature type="compositionally biased region" description="Basic and acidic residues" evidence="2">
    <location>
        <begin position="128"/>
        <end position="181"/>
    </location>
</feature>
<dbReference type="Proteomes" id="UP001149813">
    <property type="component" value="Unassembled WGS sequence"/>
</dbReference>
<evidence type="ECO:0000313" key="4">
    <source>
        <dbReference type="EMBL" id="KAJ1722063.1"/>
    </source>
</evidence>
<dbReference type="AlphaFoldDB" id="A0A9W7Y133"/>
<dbReference type="GO" id="GO:0003723">
    <property type="term" value="F:RNA binding"/>
    <property type="evidence" value="ECO:0007669"/>
    <property type="project" value="UniProtKB-KW"/>
</dbReference>
<dbReference type="PANTHER" id="PTHR14398:SF0">
    <property type="entry name" value="ZINC FINGER PROTEIN SWM"/>
    <property type="match status" value="1"/>
</dbReference>
<feature type="non-terminal residue" evidence="4">
    <location>
        <position position="1"/>
    </location>
</feature>
<sequence>MALFTEKDEDLVKKFLFDKINNFCDADPGIMADYILVTLQNDMSESELKEHCKSDLIEFFGDSTSSFVDSLFVDLKAKKYLSADAAAAAAGDSNDGSTPVSAAAVSKSEMNDRSNGSSSHRRRSSRSPARDRHRHGDRERERERDRDRDRRSRSSRSPESRRSHREHRDSSHGDRSLLDGP</sequence>
<evidence type="ECO:0000256" key="1">
    <source>
        <dbReference type="ARBA" id="ARBA00022884"/>
    </source>
</evidence>
<proteinExistence type="predicted"/>
<feature type="compositionally biased region" description="Low complexity" evidence="2">
    <location>
        <begin position="84"/>
        <end position="97"/>
    </location>
</feature>